<organism evidence="1 2">
    <name type="scientific">Persea americana</name>
    <name type="common">Avocado</name>
    <dbReference type="NCBI Taxonomy" id="3435"/>
    <lineage>
        <taxon>Eukaryota</taxon>
        <taxon>Viridiplantae</taxon>
        <taxon>Streptophyta</taxon>
        <taxon>Embryophyta</taxon>
        <taxon>Tracheophyta</taxon>
        <taxon>Spermatophyta</taxon>
        <taxon>Magnoliopsida</taxon>
        <taxon>Magnoliidae</taxon>
        <taxon>Laurales</taxon>
        <taxon>Lauraceae</taxon>
        <taxon>Persea</taxon>
    </lineage>
</organism>
<evidence type="ECO:0000313" key="2">
    <source>
        <dbReference type="Proteomes" id="UP001234297"/>
    </source>
</evidence>
<reference evidence="1 2" key="1">
    <citation type="journal article" date="2022" name="Hortic Res">
        <title>A haplotype resolved chromosomal level avocado genome allows analysis of novel avocado genes.</title>
        <authorList>
            <person name="Nath O."/>
            <person name="Fletcher S.J."/>
            <person name="Hayward A."/>
            <person name="Shaw L.M."/>
            <person name="Masouleh A.K."/>
            <person name="Furtado A."/>
            <person name="Henry R.J."/>
            <person name="Mitter N."/>
        </authorList>
    </citation>
    <scope>NUCLEOTIDE SEQUENCE [LARGE SCALE GENOMIC DNA]</scope>
    <source>
        <strain evidence="2">cv. Hass</strain>
    </source>
</reference>
<proteinExistence type="predicted"/>
<sequence>MGVKVYDPLFTRFIHSSNLNDAWQVLKSRSKSTLGGAVISSFGRFHAGFGVGKRILFKGHVIMISALTFDGCQ</sequence>
<gene>
    <name evidence="1" type="ORF">MRB53_001685</name>
</gene>
<comment type="caution">
    <text evidence="1">The sequence shown here is derived from an EMBL/GenBank/DDBJ whole genome shotgun (WGS) entry which is preliminary data.</text>
</comment>
<protein>
    <submittedName>
        <fullName evidence="1">Uncharacterized protein</fullName>
    </submittedName>
</protein>
<keyword evidence="2" id="KW-1185">Reference proteome</keyword>
<accession>A0ACC2MUR6</accession>
<dbReference type="Proteomes" id="UP001234297">
    <property type="component" value="Chromosome 1"/>
</dbReference>
<evidence type="ECO:0000313" key="1">
    <source>
        <dbReference type="EMBL" id="KAJ8648662.1"/>
    </source>
</evidence>
<name>A0ACC2MUR6_PERAE</name>
<dbReference type="EMBL" id="CM056809">
    <property type="protein sequence ID" value="KAJ8648662.1"/>
    <property type="molecule type" value="Genomic_DNA"/>
</dbReference>